<gene>
    <name evidence="1" type="ORF">ACFOPQ_03770</name>
</gene>
<protein>
    <submittedName>
        <fullName evidence="1">Uncharacterized protein</fullName>
    </submittedName>
</protein>
<sequence length="224" mass="25946">MNDLNLERKPLKIQGSKILEVFLDTHRVRLLEPFMQQPRSIPEAAQICGLNVKKMAYWVNKFQEYSLLVEVESARARQAALYTAQTTHFVVEDLDSLLVQEYTEQQFGPLWKVFMADICADSRRYADMWDFHVLMDEQGSLVRDFAPAWERATYRYDPERVIGNGINTWAMLPLSRDDAHDLMSRLEQLLSEYVQKASASPDAQTFLVHLGLVRHTSSSTHELH</sequence>
<keyword evidence="2" id="KW-1185">Reference proteome</keyword>
<evidence type="ECO:0000313" key="2">
    <source>
        <dbReference type="Proteomes" id="UP001595748"/>
    </source>
</evidence>
<organism evidence="1 2">
    <name type="scientific">Deinococcus antarcticus</name>
    <dbReference type="NCBI Taxonomy" id="1298767"/>
    <lineage>
        <taxon>Bacteria</taxon>
        <taxon>Thermotogati</taxon>
        <taxon>Deinococcota</taxon>
        <taxon>Deinococci</taxon>
        <taxon>Deinococcales</taxon>
        <taxon>Deinococcaceae</taxon>
        <taxon>Deinococcus</taxon>
    </lineage>
</organism>
<dbReference type="Proteomes" id="UP001595748">
    <property type="component" value="Unassembled WGS sequence"/>
</dbReference>
<name>A0ABV8A2I7_9DEIO</name>
<accession>A0ABV8A2I7</accession>
<reference evidence="2" key="1">
    <citation type="journal article" date="2019" name="Int. J. Syst. Evol. Microbiol.">
        <title>The Global Catalogue of Microorganisms (GCM) 10K type strain sequencing project: providing services to taxonomists for standard genome sequencing and annotation.</title>
        <authorList>
            <consortium name="The Broad Institute Genomics Platform"/>
            <consortium name="The Broad Institute Genome Sequencing Center for Infectious Disease"/>
            <person name="Wu L."/>
            <person name="Ma J."/>
        </authorList>
    </citation>
    <scope>NUCLEOTIDE SEQUENCE [LARGE SCALE GENOMIC DNA]</scope>
    <source>
        <strain evidence="2">CCTCC AB 2013263</strain>
    </source>
</reference>
<comment type="caution">
    <text evidence="1">The sequence shown here is derived from an EMBL/GenBank/DDBJ whole genome shotgun (WGS) entry which is preliminary data.</text>
</comment>
<dbReference type="RefSeq" id="WP_380076043.1">
    <property type="nucleotide sequence ID" value="NZ_JBHRZF010000033.1"/>
</dbReference>
<dbReference type="EMBL" id="JBHRZF010000033">
    <property type="protein sequence ID" value="MFC3859882.1"/>
    <property type="molecule type" value="Genomic_DNA"/>
</dbReference>
<evidence type="ECO:0000313" key="1">
    <source>
        <dbReference type="EMBL" id="MFC3859882.1"/>
    </source>
</evidence>
<proteinExistence type="predicted"/>